<sequence>MIKTIVLVALALAPTPALAQQHTTPPTARVAVSDLDLTTADGVRTFDRRLRSAVNAVCPDGYVPDLQQRKRHRMCVQAARRSIAEQRERILASIAAPVRLGAVAR</sequence>
<dbReference type="EMBL" id="NSLI01000005">
    <property type="protein sequence ID" value="PAX06567.1"/>
    <property type="molecule type" value="Genomic_DNA"/>
</dbReference>
<dbReference type="Proteomes" id="UP000218151">
    <property type="component" value="Unassembled WGS sequence"/>
</dbReference>
<evidence type="ECO:0000313" key="2">
    <source>
        <dbReference type="EMBL" id="PAX06567.1"/>
    </source>
</evidence>
<name>A0A2A2SBD6_9SPHN</name>
<dbReference type="AlphaFoldDB" id="A0A2A2SBD6"/>
<gene>
    <name evidence="2" type="ORF">CKY28_15555</name>
</gene>
<proteinExistence type="predicted"/>
<accession>A0A2A2SBD6</accession>
<dbReference type="OrthoDB" id="7586249at2"/>
<evidence type="ECO:0000256" key="1">
    <source>
        <dbReference type="SAM" id="SignalP"/>
    </source>
</evidence>
<keyword evidence="1" id="KW-0732">Signal</keyword>
<reference evidence="3" key="1">
    <citation type="submission" date="2017-09" db="EMBL/GenBank/DDBJ databases">
        <authorList>
            <person name="Feng G."/>
            <person name="Zhu H."/>
        </authorList>
    </citation>
    <scope>NUCLEOTIDE SEQUENCE [LARGE SCALE GENOMIC DNA]</scope>
    <source>
        <strain evidence="3">1PNM-20</strain>
    </source>
</reference>
<feature type="signal peptide" evidence="1">
    <location>
        <begin position="1"/>
        <end position="19"/>
    </location>
</feature>
<protein>
    <recommendedName>
        <fullName evidence="4">UrcA family protein</fullName>
    </recommendedName>
</protein>
<evidence type="ECO:0000313" key="3">
    <source>
        <dbReference type="Proteomes" id="UP000218151"/>
    </source>
</evidence>
<dbReference type="NCBIfam" id="TIGR04433">
    <property type="entry name" value="UrcA_uranyl"/>
    <property type="match status" value="1"/>
</dbReference>
<feature type="chain" id="PRO_5012742585" description="UrcA family protein" evidence="1">
    <location>
        <begin position="20"/>
        <end position="105"/>
    </location>
</feature>
<dbReference type="RefSeq" id="WP_095999312.1">
    <property type="nucleotide sequence ID" value="NZ_NSLI01000005.1"/>
</dbReference>
<keyword evidence="3" id="KW-1185">Reference proteome</keyword>
<organism evidence="2 3">
    <name type="scientific">Sphingomonas lenta</name>
    <dbReference type="NCBI Taxonomy" id="1141887"/>
    <lineage>
        <taxon>Bacteria</taxon>
        <taxon>Pseudomonadati</taxon>
        <taxon>Pseudomonadota</taxon>
        <taxon>Alphaproteobacteria</taxon>
        <taxon>Sphingomonadales</taxon>
        <taxon>Sphingomonadaceae</taxon>
        <taxon>Sphingomonas</taxon>
    </lineage>
</organism>
<comment type="caution">
    <text evidence="2">The sequence shown here is derived from an EMBL/GenBank/DDBJ whole genome shotgun (WGS) entry which is preliminary data.</text>
</comment>
<dbReference type="InterPro" id="IPR030972">
    <property type="entry name" value="UrcA_uranyl"/>
</dbReference>
<evidence type="ECO:0008006" key="4">
    <source>
        <dbReference type="Google" id="ProtNLM"/>
    </source>
</evidence>